<keyword evidence="11" id="KW-1185">Reference proteome</keyword>
<evidence type="ECO:0000256" key="1">
    <source>
        <dbReference type="ARBA" id="ARBA00001961"/>
    </source>
</evidence>
<feature type="region of interest" description="Disordered" evidence="8">
    <location>
        <begin position="105"/>
        <end position="132"/>
    </location>
</feature>
<organism evidence="11">
    <name type="scientific">Chlorella variabilis</name>
    <name type="common">Green alga</name>
    <dbReference type="NCBI Taxonomy" id="554065"/>
    <lineage>
        <taxon>Eukaryota</taxon>
        <taxon>Viridiplantae</taxon>
        <taxon>Chlorophyta</taxon>
        <taxon>core chlorophytes</taxon>
        <taxon>Trebouxiophyceae</taxon>
        <taxon>Chlorellales</taxon>
        <taxon>Chlorellaceae</taxon>
        <taxon>Chlorella clade</taxon>
        <taxon>Chlorella</taxon>
    </lineage>
</organism>
<dbReference type="GO" id="GO:0004656">
    <property type="term" value="F:procollagen-proline 4-dioxygenase activity"/>
    <property type="evidence" value="ECO:0007669"/>
    <property type="project" value="UniProtKB-EC"/>
</dbReference>
<dbReference type="AlphaFoldDB" id="E1ZIQ8"/>
<proteinExistence type="predicted"/>
<keyword evidence="3" id="KW-0479">Metal-binding</keyword>
<reference evidence="10 11" key="1">
    <citation type="journal article" date="2010" name="Plant Cell">
        <title>The Chlorella variabilis NC64A genome reveals adaptation to photosymbiosis, coevolution with viruses, and cryptic sex.</title>
        <authorList>
            <person name="Blanc G."/>
            <person name="Duncan G."/>
            <person name="Agarkova I."/>
            <person name="Borodovsky M."/>
            <person name="Gurnon J."/>
            <person name="Kuo A."/>
            <person name="Lindquist E."/>
            <person name="Lucas S."/>
            <person name="Pangilinan J."/>
            <person name="Polle J."/>
            <person name="Salamov A."/>
            <person name="Terry A."/>
            <person name="Yamada T."/>
            <person name="Dunigan D.D."/>
            <person name="Grigoriev I.V."/>
            <person name="Claverie J.M."/>
            <person name="Van Etten J.L."/>
        </authorList>
    </citation>
    <scope>NUCLEOTIDE SEQUENCE [LARGE SCALE GENOMIC DNA]</scope>
    <source>
        <strain evidence="10 11">NC64A</strain>
    </source>
</reference>
<dbReference type="KEGG" id="cvr:CHLNCDRAFT_135671"/>
<dbReference type="InterPro" id="IPR045054">
    <property type="entry name" value="P4HA-like"/>
</dbReference>
<dbReference type="InterPro" id="IPR006620">
    <property type="entry name" value="Pro_4_hyd_alph"/>
</dbReference>
<evidence type="ECO:0000256" key="3">
    <source>
        <dbReference type="ARBA" id="ARBA00022723"/>
    </source>
</evidence>
<dbReference type="SMART" id="SM00702">
    <property type="entry name" value="P4Hc"/>
    <property type="match status" value="1"/>
</dbReference>
<evidence type="ECO:0000256" key="7">
    <source>
        <dbReference type="ARBA" id="ARBA00049169"/>
    </source>
</evidence>
<dbReference type="EMBL" id="GL433848">
    <property type="protein sequence ID" value="EFN54375.1"/>
    <property type="molecule type" value="Genomic_DNA"/>
</dbReference>
<dbReference type="GO" id="GO:0031418">
    <property type="term" value="F:L-ascorbic acid binding"/>
    <property type="evidence" value="ECO:0007669"/>
    <property type="project" value="InterPro"/>
</dbReference>
<evidence type="ECO:0000256" key="4">
    <source>
        <dbReference type="ARBA" id="ARBA00022964"/>
    </source>
</evidence>
<dbReference type="RefSeq" id="XP_005846477.1">
    <property type="nucleotide sequence ID" value="XM_005846415.1"/>
</dbReference>
<sequence>MIAPGMVAAATNTGTGGCSKTAAQRSPALLAWITIGLVLAMRLSLLEKWGSPQAQGPLLPEAGTAAQAAALLEATAGVQGMAPTRLLRQAAAQAAARSAGAALLRDRDSGGAGTGGNSAVAPDVTSSPSPQQTVQAGASVLAEPPRVSPWADKLSEAELGGGWNLTWEVFDRAARHPNATVVSWSSPRVLLIRDFLTPDETEHLIRQATGGFARSEVVAEESKQHEARTSYGSWLNGAKRDDKVLEIQNRIHRLVGIPEAFGESIYVLQYSDGQKYDPHTDHCASSPAAASTQSCQDFLRRGGGPKCGPGGGGVTCGDRLATFILYLRSPTRGGATVFPLAPSYRMHSLQPQHGGQALDQQPGGQAAQGAEQAQQGGEGTSAESGSSGDRSSGAADSRRLLRHGDGQLSGSAADTVPPYCQEGATALQVAPPSGSAVFFWDYVPAGSAWQPGDLATPDPASLHGGCPVLDGTKLIATRWMRSAEFY</sequence>
<comment type="catalytic activity">
    <reaction evidence="7">
        <text>L-prolyl-[collagen] + 2-oxoglutarate + O2 = trans-4-hydroxy-L-prolyl-[collagen] + succinate + CO2</text>
        <dbReference type="Rhea" id="RHEA:18945"/>
        <dbReference type="Rhea" id="RHEA-COMP:11676"/>
        <dbReference type="Rhea" id="RHEA-COMP:11680"/>
        <dbReference type="ChEBI" id="CHEBI:15379"/>
        <dbReference type="ChEBI" id="CHEBI:16526"/>
        <dbReference type="ChEBI" id="CHEBI:16810"/>
        <dbReference type="ChEBI" id="CHEBI:30031"/>
        <dbReference type="ChEBI" id="CHEBI:50342"/>
        <dbReference type="ChEBI" id="CHEBI:61965"/>
        <dbReference type="EC" id="1.14.11.2"/>
    </reaction>
</comment>
<evidence type="ECO:0000313" key="10">
    <source>
        <dbReference type="EMBL" id="EFN54375.1"/>
    </source>
</evidence>
<dbReference type="GO" id="GO:0005506">
    <property type="term" value="F:iron ion binding"/>
    <property type="evidence" value="ECO:0007669"/>
    <property type="project" value="InterPro"/>
</dbReference>
<feature type="region of interest" description="Disordered" evidence="8">
    <location>
        <begin position="347"/>
        <end position="396"/>
    </location>
</feature>
<dbReference type="OrthoDB" id="420380at2759"/>
<dbReference type="InParanoid" id="E1ZIQ8"/>
<evidence type="ECO:0000256" key="6">
    <source>
        <dbReference type="ARBA" id="ARBA00023004"/>
    </source>
</evidence>
<comment type="subcellular location">
    <subcellularLocation>
        <location evidence="2">Endoplasmic reticulum membrane</location>
        <topology evidence="2">Single-pass type II membrane protein</topology>
    </subcellularLocation>
</comment>
<evidence type="ECO:0000256" key="2">
    <source>
        <dbReference type="ARBA" id="ARBA00004648"/>
    </source>
</evidence>
<dbReference type="Proteomes" id="UP000008141">
    <property type="component" value="Unassembled WGS sequence"/>
</dbReference>
<keyword evidence="5" id="KW-0560">Oxidoreductase</keyword>
<protein>
    <recommendedName>
        <fullName evidence="9">Fe2OG dioxygenase domain-containing protein</fullName>
    </recommendedName>
</protein>
<keyword evidence="6" id="KW-0408">Iron</keyword>
<name>E1ZIQ8_CHLVA</name>
<dbReference type="GeneID" id="17353848"/>
<evidence type="ECO:0000259" key="9">
    <source>
        <dbReference type="PROSITE" id="PS51471"/>
    </source>
</evidence>
<feature type="compositionally biased region" description="Low complexity" evidence="8">
    <location>
        <begin position="354"/>
        <end position="395"/>
    </location>
</feature>
<evidence type="ECO:0000256" key="5">
    <source>
        <dbReference type="ARBA" id="ARBA00023002"/>
    </source>
</evidence>
<dbReference type="PANTHER" id="PTHR10869">
    <property type="entry name" value="PROLYL 4-HYDROXYLASE ALPHA SUBUNIT"/>
    <property type="match status" value="1"/>
</dbReference>
<gene>
    <name evidence="10" type="ORF">CHLNCDRAFT_135671</name>
</gene>
<dbReference type="GO" id="GO:0005789">
    <property type="term" value="C:endoplasmic reticulum membrane"/>
    <property type="evidence" value="ECO:0007669"/>
    <property type="project" value="UniProtKB-SubCell"/>
</dbReference>
<keyword evidence="4" id="KW-0223">Dioxygenase</keyword>
<feature type="domain" description="Fe2OG dioxygenase" evidence="9">
    <location>
        <begin position="256"/>
        <end position="482"/>
    </location>
</feature>
<dbReference type="InterPro" id="IPR005123">
    <property type="entry name" value="Oxoglu/Fe-dep_dioxygenase_dom"/>
</dbReference>
<evidence type="ECO:0000313" key="11">
    <source>
        <dbReference type="Proteomes" id="UP000008141"/>
    </source>
</evidence>
<dbReference type="Gene3D" id="2.60.120.620">
    <property type="entry name" value="q2cbj1_9rhob like domain"/>
    <property type="match status" value="1"/>
</dbReference>
<evidence type="ECO:0000256" key="8">
    <source>
        <dbReference type="SAM" id="MobiDB-lite"/>
    </source>
</evidence>
<dbReference type="eggNOG" id="KOG1591">
    <property type="taxonomic scope" value="Eukaryota"/>
</dbReference>
<dbReference type="PROSITE" id="PS51471">
    <property type="entry name" value="FE2OG_OXY"/>
    <property type="match status" value="1"/>
</dbReference>
<dbReference type="PANTHER" id="PTHR10869:SF246">
    <property type="entry name" value="TRANSMEMBRANE PROLYL 4-HYDROXYLASE"/>
    <property type="match status" value="1"/>
</dbReference>
<accession>E1ZIQ8</accession>
<comment type="cofactor">
    <cofactor evidence="1">
        <name>L-ascorbate</name>
        <dbReference type="ChEBI" id="CHEBI:38290"/>
    </cofactor>
</comment>